<feature type="compositionally biased region" description="Low complexity" evidence="2">
    <location>
        <begin position="1"/>
        <end position="13"/>
    </location>
</feature>
<sequence>MVRTRATSSATTTKDPPVIDAPMALPPSTNSADIPPRTDHSAPISRSTPVDKSSYEDIRSPYYLSSSNHPDLSLVTPVLRGDDSVNAYFTKFTAMWDGINQLRPRIPRTCAATIQTQDHLNRDQVLQFSNGLNESSHAIRDQILLLDPCPSLNKVFSMVIHQERQRTLGNRTIPLVAVATNTATIPSQSVSTTNTTLRNKRPCPHCTNCQKPGHYKDKCYFLIGFPPGYGNRKLNDIVATRKSDVGLPHKNMPQTSQVTITRPDISFVVNKLSQYLQNPRQPHMLAATRVLHYLKNSPGQGLCFYASPPPKLQIQAFVDVDWKACVDTRQSISRYFIFLGKSLISWKSKKQPTVFRSSAEVEYCTIAKCYM</sequence>
<keyword evidence="5" id="KW-1185">Reference proteome</keyword>
<dbReference type="PANTHER" id="PTHR11439">
    <property type="entry name" value="GAG-POL-RELATED RETROTRANSPOSON"/>
    <property type="match status" value="1"/>
</dbReference>
<feature type="region of interest" description="Disordered" evidence="2">
    <location>
        <begin position="1"/>
        <end position="54"/>
    </location>
</feature>
<dbReference type="EnsemblPlants" id="evm.model.ctgX10.3">
    <property type="protein sequence ID" value="cds.evm.model.ctgX10.3"/>
    <property type="gene ID" value="evm.TU.ctgX10.3"/>
</dbReference>
<dbReference type="PANTHER" id="PTHR11439:SF498">
    <property type="entry name" value="DNAK FAMILY PROTEIN"/>
    <property type="match status" value="1"/>
</dbReference>
<dbReference type="InterPro" id="IPR001878">
    <property type="entry name" value="Znf_CCHC"/>
</dbReference>
<dbReference type="Proteomes" id="UP000596661">
    <property type="component" value="Unassembled WGS sequence"/>
</dbReference>
<name>A0A803QRF0_CANSA</name>
<keyword evidence="1" id="KW-0479">Metal-binding</keyword>
<organism evidence="4 5">
    <name type="scientific">Cannabis sativa</name>
    <name type="common">Hemp</name>
    <name type="synonym">Marijuana</name>
    <dbReference type="NCBI Taxonomy" id="3483"/>
    <lineage>
        <taxon>Eukaryota</taxon>
        <taxon>Viridiplantae</taxon>
        <taxon>Streptophyta</taxon>
        <taxon>Embryophyta</taxon>
        <taxon>Tracheophyta</taxon>
        <taxon>Spermatophyta</taxon>
        <taxon>Magnoliopsida</taxon>
        <taxon>eudicotyledons</taxon>
        <taxon>Gunneridae</taxon>
        <taxon>Pentapetalae</taxon>
        <taxon>rosids</taxon>
        <taxon>fabids</taxon>
        <taxon>Rosales</taxon>
        <taxon>Cannabaceae</taxon>
        <taxon>Cannabis</taxon>
    </lineage>
</organism>
<accession>A0A803QRF0</accession>
<dbReference type="CDD" id="cd09272">
    <property type="entry name" value="RNase_HI_RT_Ty1"/>
    <property type="match status" value="1"/>
</dbReference>
<protein>
    <recommendedName>
        <fullName evidence="3">CCHC-type domain-containing protein</fullName>
    </recommendedName>
</protein>
<dbReference type="GO" id="GO:0003676">
    <property type="term" value="F:nucleic acid binding"/>
    <property type="evidence" value="ECO:0007669"/>
    <property type="project" value="InterPro"/>
</dbReference>
<evidence type="ECO:0000313" key="5">
    <source>
        <dbReference type="Proteomes" id="UP000596661"/>
    </source>
</evidence>
<dbReference type="OMA" id="GHTRREC"/>
<evidence type="ECO:0000256" key="2">
    <source>
        <dbReference type="SAM" id="MobiDB-lite"/>
    </source>
</evidence>
<dbReference type="PROSITE" id="PS50158">
    <property type="entry name" value="ZF_CCHC"/>
    <property type="match status" value="1"/>
</dbReference>
<feature type="domain" description="CCHC-type" evidence="3">
    <location>
        <begin position="206"/>
        <end position="219"/>
    </location>
</feature>
<evidence type="ECO:0000313" key="4">
    <source>
        <dbReference type="EnsemblPlants" id="cds.evm.model.ctgX10.3"/>
    </source>
</evidence>
<reference evidence="4" key="1">
    <citation type="submission" date="2021-03" db="UniProtKB">
        <authorList>
            <consortium name="EnsemblPlants"/>
        </authorList>
    </citation>
    <scope>IDENTIFICATION</scope>
</reference>
<keyword evidence="1" id="KW-0862">Zinc</keyword>
<evidence type="ECO:0000259" key="3">
    <source>
        <dbReference type="PROSITE" id="PS50158"/>
    </source>
</evidence>
<dbReference type="GO" id="GO:0008270">
    <property type="term" value="F:zinc ion binding"/>
    <property type="evidence" value="ECO:0007669"/>
    <property type="project" value="UniProtKB-KW"/>
</dbReference>
<dbReference type="AlphaFoldDB" id="A0A803QRF0"/>
<keyword evidence="1" id="KW-0863">Zinc-finger</keyword>
<proteinExistence type="predicted"/>
<dbReference type="Gramene" id="evm.model.ctgX10.3">
    <property type="protein sequence ID" value="cds.evm.model.ctgX10.3"/>
    <property type="gene ID" value="evm.TU.ctgX10.3"/>
</dbReference>
<evidence type="ECO:0000256" key="1">
    <source>
        <dbReference type="PROSITE-ProRule" id="PRU00047"/>
    </source>
</evidence>